<sequence>MTWMRCGLGRLGRTPRLSDEQLAELETALLAGSKAIGYGTDMWTLTRVADNQARAAPRTSA</sequence>
<dbReference type="RefSeq" id="WP_259858029.1">
    <property type="nucleotide sequence ID" value="NZ_BAAAST010000007.1"/>
</dbReference>
<dbReference type="EMBL" id="CP073720">
    <property type="protein sequence ID" value="UWP80271.1"/>
    <property type="molecule type" value="Genomic_DNA"/>
</dbReference>
<organism evidence="1 2">
    <name type="scientific">Dactylosporangium fulvum</name>
    <dbReference type="NCBI Taxonomy" id="53359"/>
    <lineage>
        <taxon>Bacteria</taxon>
        <taxon>Bacillati</taxon>
        <taxon>Actinomycetota</taxon>
        <taxon>Actinomycetes</taxon>
        <taxon>Micromonosporales</taxon>
        <taxon>Micromonosporaceae</taxon>
        <taxon>Dactylosporangium</taxon>
    </lineage>
</organism>
<proteinExistence type="predicted"/>
<dbReference type="Proteomes" id="UP001059617">
    <property type="component" value="Chromosome"/>
</dbReference>
<evidence type="ECO:0000313" key="2">
    <source>
        <dbReference type="Proteomes" id="UP001059617"/>
    </source>
</evidence>
<accession>A0ABY5VT36</accession>
<gene>
    <name evidence="1" type="ORF">Dfulv_34630</name>
</gene>
<name>A0ABY5VT36_9ACTN</name>
<evidence type="ECO:0000313" key="1">
    <source>
        <dbReference type="EMBL" id="UWP80271.1"/>
    </source>
</evidence>
<keyword evidence="2" id="KW-1185">Reference proteome</keyword>
<reference evidence="1" key="1">
    <citation type="submission" date="2021-04" db="EMBL/GenBank/DDBJ databases">
        <authorList>
            <person name="Hartkoorn R.C."/>
            <person name="Beaudoing E."/>
            <person name="Hot D."/>
        </authorList>
    </citation>
    <scope>NUCLEOTIDE SEQUENCE</scope>
    <source>
        <strain evidence="1">NRRL B-16292</strain>
    </source>
</reference>
<reference evidence="1" key="2">
    <citation type="submission" date="2022-09" db="EMBL/GenBank/DDBJ databases">
        <title>Biosynthetic gene clusters of Dactylosporangioum fulvum.</title>
        <authorList>
            <person name="Caradec T."/>
        </authorList>
    </citation>
    <scope>NUCLEOTIDE SEQUENCE</scope>
    <source>
        <strain evidence="1">NRRL B-16292</strain>
    </source>
</reference>
<protein>
    <submittedName>
        <fullName evidence="1">Uncharacterized protein</fullName>
    </submittedName>
</protein>